<proteinExistence type="predicted"/>
<comment type="caution">
    <text evidence="2">The sequence shown here is derived from an EMBL/GenBank/DDBJ whole genome shotgun (WGS) entry which is preliminary data.</text>
</comment>
<dbReference type="Proteomes" id="UP000011885">
    <property type="component" value="Unassembled WGS sequence"/>
</dbReference>
<dbReference type="SMART" id="SM01034">
    <property type="entry name" value="BLUF"/>
    <property type="match status" value="1"/>
</dbReference>
<name>M5U559_9BACT</name>
<dbReference type="InterPro" id="IPR036046">
    <property type="entry name" value="Acylphosphatase-like_dom_sf"/>
</dbReference>
<reference evidence="2 3" key="1">
    <citation type="journal article" date="2013" name="Mar. Genomics">
        <title>Expression of sulfatases in Rhodopirellula baltica and the diversity of sulfatases in the genus Rhodopirellula.</title>
        <authorList>
            <person name="Wegner C.E."/>
            <person name="Richter-Heitmann T."/>
            <person name="Klindworth A."/>
            <person name="Klockow C."/>
            <person name="Richter M."/>
            <person name="Achstetter T."/>
            <person name="Glockner F.O."/>
            <person name="Harder J."/>
        </authorList>
    </citation>
    <scope>NUCLEOTIDE SEQUENCE [LARGE SCALE GENOMIC DNA]</scope>
    <source>
        <strain evidence="2 3">SM41</strain>
    </source>
</reference>
<protein>
    <submittedName>
        <fullName evidence="2">BLUF domain protein</fullName>
    </submittedName>
</protein>
<accession>M5U559</accession>
<gene>
    <name evidence="2" type="ORF">RSSM_01978</name>
</gene>
<feature type="domain" description="BLUF" evidence="1">
    <location>
        <begin position="27"/>
        <end position="120"/>
    </location>
</feature>
<dbReference type="GO" id="GO:0071949">
    <property type="term" value="F:FAD binding"/>
    <property type="evidence" value="ECO:0007669"/>
    <property type="project" value="InterPro"/>
</dbReference>
<evidence type="ECO:0000259" key="1">
    <source>
        <dbReference type="PROSITE" id="PS50925"/>
    </source>
</evidence>
<dbReference type="Gene3D" id="3.30.70.100">
    <property type="match status" value="1"/>
</dbReference>
<dbReference type="EMBL" id="ANOH01000140">
    <property type="protein sequence ID" value="EMI56580.1"/>
    <property type="molecule type" value="Genomic_DNA"/>
</dbReference>
<dbReference type="PATRIC" id="fig|1263870.3.peg.2110"/>
<evidence type="ECO:0000313" key="3">
    <source>
        <dbReference type="Proteomes" id="UP000011885"/>
    </source>
</evidence>
<dbReference type="SUPFAM" id="SSF54975">
    <property type="entry name" value="Acylphosphatase/BLUF domain-like"/>
    <property type="match status" value="1"/>
</dbReference>
<dbReference type="RefSeq" id="WP_008676976.1">
    <property type="nucleotide sequence ID" value="NZ_ANOH01000140.1"/>
</dbReference>
<dbReference type="PROSITE" id="PS50925">
    <property type="entry name" value="BLUF"/>
    <property type="match status" value="1"/>
</dbReference>
<dbReference type="Pfam" id="PF04940">
    <property type="entry name" value="BLUF"/>
    <property type="match status" value="1"/>
</dbReference>
<evidence type="ECO:0000313" key="2">
    <source>
        <dbReference type="EMBL" id="EMI56580.1"/>
    </source>
</evidence>
<dbReference type="InterPro" id="IPR007024">
    <property type="entry name" value="BLUF_domain"/>
</dbReference>
<sequence>MRRFTHRERLQKHLLCFLPTFFTNDMLNELVYCSVATRVMDADDLRELLDHARSKNSSLGVTGTLLYNDQTREFIQLLEGDSETLDMLMEKISSDERHTSIDIMYRGRIETRSFEGWSMAYRAFADIAPPLREGITSFRPDDSPEDQGWSRASRARTIFTDLSKKM</sequence>
<dbReference type="GO" id="GO:0009882">
    <property type="term" value="F:blue light photoreceptor activity"/>
    <property type="evidence" value="ECO:0007669"/>
    <property type="project" value="InterPro"/>
</dbReference>
<organism evidence="2 3">
    <name type="scientific">Rhodopirellula sallentina SM41</name>
    <dbReference type="NCBI Taxonomy" id="1263870"/>
    <lineage>
        <taxon>Bacteria</taxon>
        <taxon>Pseudomonadati</taxon>
        <taxon>Planctomycetota</taxon>
        <taxon>Planctomycetia</taxon>
        <taxon>Pirellulales</taxon>
        <taxon>Pirellulaceae</taxon>
        <taxon>Rhodopirellula</taxon>
    </lineage>
</organism>
<dbReference type="AlphaFoldDB" id="M5U559"/>
<keyword evidence="3" id="KW-1185">Reference proteome</keyword>